<gene>
    <name evidence="2" type="ORF">J2S13_000852</name>
</gene>
<accession>A0AAJ1WJU7</accession>
<proteinExistence type="predicted"/>
<organism evidence="2 3">
    <name type="scientific">Oikeobacillus pervagus</name>
    <dbReference type="NCBI Taxonomy" id="1325931"/>
    <lineage>
        <taxon>Bacteria</taxon>
        <taxon>Bacillati</taxon>
        <taxon>Bacillota</taxon>
        <taxon>Bacilli</taxon>
        <taxon>Bacillales</taxon>
        <taxon>Bacillaceae</taxon>
        <taxon>Oikeobacillus</taxon>
    </lineage>
</organism>
<keyword evidence="1" id="KW-0472">Membrane</keyword>
<protein>
    <submittedName>
        <fullName evidence="2">Uncharacterized protein</fullName>
    </submittedName>
</protein>
<dbReference type="Proteomes" id="UP001237207">
    <property type="component" value="Unassembled WGS sequence"/>
</dbReference>
<evidence type="ECO:0000313" key="2">
    <source>
        <dbReference type="EMBL" id="MDQ0214456.1"/>
    </source>
</evidence>
<comment type="caution">
    <text evidence="2">The sequence shown here is derived from an EMBL/GenBank/DDBJ whole genome shotgun (WGS) entry which is preliminary data.</text>
</comment>
<feature type="transmembrane region" description="Helical" evidence="1">
    <location>
        <begin position="20"/>
        <end position="44"/>
    </location>
</feature>
<reference evidence="2" key="1">
    <citation type="submission" date="2023-07" db="EMBL/GenBank/DDBJ databases">
        <title>Genomic Encyclopedia of Type Strains, Phase IV (KMG-IV): sequencing the most valuable type-strain genomes for metagenomic binning, comparative biology and taxonomic classification.</title>
        <authorList>
            <person name="Goeker M."/>
        </authorList>
    </citation>
    <scope>NUCLEOTIDE SEQUENCE</scope>
    <source>
        <strain evidence="2">DSM 23947</strain>
    </source>
</reference>
<keyword evidence="1" id="KW-0812">Transmembrane</keyword>
<name>A0AAJ1WJU7_9BACI</name>
<dbReference type="AlphaFoldDB" id="A0AAJ1WJU7"/>
<sequence>MKGHSVVNVIMFPFEMPFLLMIHISSSRTILFTLITASFHVFIFQLPYSQLNMTHLDISDTNLPFIWNSSGKPFYKSIINYDWIGYW</sequence>
<dbReference type="EMBL" id="JAUSUC010000007">
    <property type="protein sequence ID" value="MDQ0214456.1"/>
    <property type="molecule type" value="Genomic_DNA"/>
</dbReference>
<keyword evidence="3" id="KW-1185">Reference proteome</keyword>
<keyword evidence="1" id="KW-1133">Transmembrane helix</keyword>
<evidence type="ECO:0000313" key="3">
    <source>
        <dbReference type="Proteomes" id="UP001237207"/>
    </source>
</evidence>
<evidence type="ECO:0000256" key="1">
    <source>
        <dbReference type="SAM" id="Phobius"/>
    </source>
</evidence>